<name>A0ABD2M6K4_9BILA</name>
<gene>
    <name evidence="2" type="ORF">niasHT_008433</name>
</gene>
<evidence type="ECO:0000313" key="3">
    <source>
        <dbReference type="Proteomes" id="UP001620626"/>
    </source>
</evidence>
<sequence length="116" mass="13131">MHFSIIFFFLLNFNSVQPCGWLKNGPPTVIQRSIWTNSASYNDVNATMIEQHFGINCVELELPMDISQFSVNVSASLFDLSCAEFLKNGISTNCQTIIFKSQSVGNSKHVKWFQQC</sequence>
<evidence type="ECO:0008006" key="4">
    <source>
        <dbReference type="Google" id="ProtNLM"/>
    </source>
</evidence>
<reference evidence="2 3" key="1">
    <citation type="submission" date="2024-10" db="EMBL/GenBank/DDBJ databases">
        <authorList>
            <person name="Kim D."/>
        </authorList>
    </citation>
    <scope>NUCLEOTIDE SEQUENCE [LARGE SCALE GENOMIC DNA]</scope>
    <source>
        <strain evidence="2">BH-2024</strain>
    </source>
</reference>
<keyword evidence="1" id="KW-0732">Signal</keyword>
<organism evidence="2 3">
    <name type="scientific">Heterodera trifolii</name>
    <dbReference type="NCBI Taxonomy" id="157864"/>
    <lineage>
        <taxon>Eukaryota</taxon>
        <taxon>Metazoa</taxon>
        <taxon>Ecdysozoa</taxon>
        <taxon>Nematoda</taxon>
        <taxon>Chromadorea</taxon>
        <taxon>Rhabditida</taxon>
        <taxon>Tylenchina</taxon>
        <taxon>Tylenchomorpha</taxon>
        <taxon>Tylenchoidea</taxon>
        <taxon>Heteroderidae</taxon>
        <taxon>Heteroderinae</taxon>
        <taxon>Heterodera</taxon>
    </lineage>
</organism>
<keyword evidence="3" id="KW-1185">Reference proteome</keyword>
<dbReference type="Proteomes" id="UP001620626">
    <property type="component" value="Unassembled WGS sequence"/>
</dbReference>
<protein>
    <recommendedName>
        <fullName evidence="4">Effector protein</fullName>
    </recommendedName>
</protein>
<accession>A0ABD2M6K4</accession>
<proteinExistence type="predicted"/>
<feature type="chain" id="PRO_5044760426" description="Effector protein" evidence="1">
    <location>
        <begin position="19"/>
        <end position="116"/>
    </location>
</feature>
<comment type="caution">
    <text evidence="2">The sequence shown here is derived from an EMBL/GenBank/DDBJ whole genome shotgun (WGS) entry which is preliminary data.</text>
</comment>
<feature type="signal peptide" evidence="1">
    <location>
        <begin position="1"/>
        <end position="18"/>
    </location>
</feature>
<dbReference type="AlphaFoldDB" id="A0ABD2M6K4"/>
<evidence type="ECO:0000313" key="2">
    <source>
        <dbReference type="EMBL" id="KAL3122034.1"/>
    </source>
</evidence>
<dbReference type="EMBL" id="JBICBT010000162">
    <property type="protein sequence ID" value="KAL3122034.1"/>
    <property type="molecule type" value="Genomic_DNA"/>
</dbReference>
<evidence type="ECO:0000256" key="1">
    <source>
        <dbReference type="SAM" id="SignalP"/>
    </source>
</evidence>